<keyword evidence="3" id="KW-1185">Reference proteome</keyword>
<evidence type="ECO:0000313" key="2">
    <source>
        <dbReference type="EMBL" id="GBP79196.1"/>
    </source>
</evidence>
<protein>
    <submittedName>
        <fullName evidence="2">Uncharacterized protein</fullName>
    </submittedName>
</protein>
<evidence type="ECO:0000256" key="1">
    <source>
        <dbReference type="SAM" id="MobiDB-lite"/>
    </source>
</evidence>
<feature type="region of interest" description="Disordered" evidence="1">
    <location>
        <begin position="59"/>
        <end position="81"/>
    </location>
</feature>
<sequence>MIIDSVVVKQRMRRAQIEEERGLRADGQRLRLLNAAHVANGCGWGHFESVTLGNVTMSHRTRGPPNALRLPLNYDRSARAH</sequence>
<organism evidence="2 3">
    <name type="scientific">Eumeta variegata</name>
    <name type="common">Bagworm moth</name>
    <name type="synonym">Eumeta japonica</name>
    <dbReference type="NCBI Taxonomy" id="151549"/>
    <lineage>
        <taxon>Eukaryota</taxon>
        <taxon>Metazoa</taxon>
        <taxon>Ecdysozoa</taxon>
        <taxon>Arthropoda</taxon>
        <taxon>Hexapoda</taxon>
        <taxon>Insecta</taxon>
        <taxon>Pterygota</taxon>
        <taxon>Neoptera</taxon>
        <taxon>Endopterygota</taxon>
        <taxon>Lepidoptera</taxon>
        <taxon>Glossata</taxon>
        <taxon>Ditrysia</taxon>
        <taxon>Tineoidea</taxon>
        <taxon>Psychidae</taxon>
        <taxon>Oiketicinae</taxon>
        <taxon>Eumeta</taxon>
    </lineage>
</organism>
<evidence type="ECO:0000313" key="3">
    <source>
        <dbReference type="Proteomes" id="UP000299102"/>
    </source>
</evidence>
<comment type="caution">
    <text evidence="2">The sequence shown here is derived from an EMBL/GenBank/DDBJ whole genome shotgun (WGS) entry which is preliminary data.</text>
</comment>
<name>A0A4C1YSE9_EUMVA</name>
<dbReference type="AlphaFoldDB" id="A0A4C1YSE9"/>
<proteinExistence type="predicted"/>
<accession>A0A4C1YSE9</accession>
<dbReference type="EMBL" id="BGZK01001404">
    <property type="protein sequence ID" value="GBP79196.1"/>
    <property type="molecule type" value="Genomic_DNA"/>
</dbReference>
<gene>
    <name evidence="2" type="ORF">EVAR_53062_1</name>
</gene>
<dbReference type="Proteomes" id="UP000299102">
    <property type="component" value="Unassembled WGS sequence"/>
</dbReference>
<reference evidence="2 3" key="1">
    <citation type="journal article" date="2019" name="Commun. Biol.">
        <title>The bagworm genome reveals a unique fibroin gene that provides high tensile strength.</title>
        <authorList>
            <person name="Kono N."/>
            <person name="Nakamura H."/>
            <person name="Ohtoshi R."/>
            <person name="Tomita M."/>
            <person name="Numata K."/>
            <person name="Arakawa K."/>
        </authorList>
    </citation>
    <scope>NUCLEOTIDE SEQUENCE [LARGE SCALE GENOMIC DNA]</scope>
</reference>